<evidence type="ECO:0000313" key="2">
    <source>
        <dbReference type="EMBL" id="VVT43806.1"/>
    </source>
</evidence>
<feature type="compositionally biased region" description="Basic residues" evidence="1">
    <location>
        <begin position="822"/>
        <end position="832"/>
    </location>
</feature>
<feature type="compositionally biased region" description="Low complexity" evidence="1">
    <location>
        <begin position="1183"/>
        <end position="1196"/>
    </location>
</feature>
<keyword evidence="3" id="KW-1185">Reference proteome</keyword>
<dbReference type="GeneID" id="43578979"/>
<feature type="compositionally biased region" description="Basic residues" evidence="1">
    <location>
        <begin position="609"/>
        <end position="619"/>
    </location>
</feature>
<feature type="region of interest" description="Disordered" evidence="1">
    <location>
        <begin position="1233"/>
        <end position="1268"/>
    </location>
</feature>
<gene>
    <name evidence="2" type="ORF">SAPINGB_P000155</name>
</gene>
<feature type="compositionally biased region" description="Low complexity" evidence="1">
    <location>
        <begin position="803"/>
        <end position="815"/>
    </location>
</feature>
<feature type="compositionally biased region" description="Polar residues" evidence="1">
    <location>
        <begin position="47"/>
        <end position="65"/>
    </location>
</feature>
<feature type="compositionally biased region" description="Polar residues" evidence="1">
    <location>
        <begin position="511"/>
        <end position="530"/>
    </location>
</feature>
<organism evidence="2 3">
    <name type="scientific">Magnusiomyces paraingens</name>
    <dbReference type="NCBI Taxonomy" id="2606893"/>
    <lineage>
        <taxon>Eukaryota</taxon>
        <taxon>Fungi</taxon>
        <taxon>Dikarya</taxon>
        <taxon>Ascomycota</taxon>
        <taxon>Saccharomycotina</taxon>
        <taxon>Dipodascomycetes</taxon>
        <taxon>Dipodascales</taxon>
        <taxon>Dipodascaceae</taxon>
        <taxon>Magnusiomyces</taxon>
    </lineage>
</organism>
<feature type="region of interest" description="Disordered" evidence="1">
    <location>
        <begin position="111"/>
        <end position="145"/>
    </location>
</feature>
<feature type="compositionally biased region" description="Low complexity" evidence="1">
    <location>
        <begin position="344"/>
        <end position="364"/>
    </location>
</feature>
<feature type="region of interest" description="Disordered" evidence="1">
    <location>
        <begin position="1004"/>
        <end position="1061"/>
    </location>
</feature>
<accession>A0A5E8AXW9</accession>
<feature type="region of interest" description="Disordered" evidence="1">
    <location>
        <begin position="511"/>
        <end position="534"/>
    </location>
</feature>
<feature type="region of interest" description="Disordered" evidence="1">
    <location>
        <begin position="42"/>
        <end position="66"/>
    </location>
</feature>
<dbReference type="Proteomes" id="UP000398389">
    <property type="component" value="Unassembled WGS sequence"/>
</dbReference>
<reference evidence="2 3" key="1">
    <citation type="submission" date="2019-09" db="EMBL/GenBank/DDBJ databases">
        <authorList>
            <person name="Brejova B."/>
        </authorList>
    </citation>
    <scope>NUCLEOTIDE SEQUENCE [LARGE SCALE GENOMIC DNA]</scope>
</reference>
<feature type="region of interest" description="Disordered" evidence="1">
    <location>
        <begin position="606"/>
        <end position="646"/>
    </location>
</feature>
<feature type="compositionally biased region" description="Low complexity" evidence="1">
    <location>
        <begin position="921"/>
        <end position="951"/>
    </location>
</feature>
<name>A0A5E8AXW9_9ASCO</name>
<feature type="compositionally biased region" description="Low complexity" evidence="1">
    <location>
        <begin position="1035"/>
        <end position="1059"/>
    </location>
</feature>
<feature type="compositionally biased region" description="Low complexity" evidence="1">
    <location>
        <begin position="395"/>
        <end position="404"/>
    </location>
</feature>
<protein>
    <submittedName>
        <fullName evidence="2">Uncharacterized protein</fullName>
    </submittedName>
</protein>
<feature type="compositionally biased region" description="Acidic residues" evidence="1">
    <location>
        <begin position="1233"/>
        <end position="1242"/>
    </location>
</feature>
<feature type="region of interest" description="Disordered" evidence="1">
    <location>
        <begin position="338"/>
        <end position="366"/>
    </location>
</feature>
<feature type="region of interest" description="Disordered" evidence="1">
    <location>
        <begin position="909"/>
        <end position="970"/>
    </location>
</feature>
<feature type="region of interest" description="Disordered" evidence="1">
    <location>
        <begin position="792"/>
        <end position="840"/>
    </location>
</feature>
<evidence type="ECO:0000256" key="1">
    <source>
        <dbReference type="SAM" id="MobiDB-lite"/>
    </source>
</evidence>
<sequence>MNLLRKFYDKKRDSRVSLSSSASTGSLRSIISLTHSASSVSLASSSGTTIRSSTDGVEKLSSSGSARGRGVYLHPRLAHSASAVCIGSGNHSGTTTGPRSARATNVISRRQSCMELESSTRKESGSSSSEENEIEEKEERTKIKEKKRRLVKELEIDTKHVFVSRYVAMQGVEDRMITPADVGGFLKSGDDGKYLAGYESSSSNSSSNNGNGSGYWSSNFGESDYEGEPAEAVRVSVSAVSGKLVNFGGFKEGDVRDSRCSNTVSVKSSELFPVKSMVNDNTTAVTATTTTTKLEAVKQARRRSFSLFGKTAKGLPAIRVPSPEPMIVLGSEAAATIRTKTNDDNNNNKPCDNSSSSSSSSSSSFAPHKRYGGLLRKWHSYTDFGALLGSSSSSASTASSSALMGGTGAPKGSSSINTKKGKSSAEEFPERICARDQQPMVVPKKQPQKKEMKSGETHALLCTGSLSHLLLSQPQKTAKMPHHHYRKLRHESIKVIPGPFLTQIYSPQTPVSKESGCDNLNNDDNTQETPKASTSVSAAAAAAAAAAAVVVATKASREMDGGQDPIGVVASTEAKQGPAAQREVPAVHEVTKAAVHFVAGAAVCSGTAKRPKQARRRRSPATATSVGEHKSTGRAHNRQKAQQQRTSVTCLFNSTSSSSPYYYNHHYHHLSHSYSTPNLLAFKMASSPGSIFLTNGTTSQAHAMTTTVLMSPLKEEQTPPPDSPLRPSSASEQRATMGIALAITSSQTIVSTEHFLHNHQYHRYSRCHLPPIDTCDTTSGVFQPFYTPLSTPVRPNHTISAQSSPGYYSTSSPGTATELSKKKPRGAQRAAKRVSQPSPIHAAGFWKQDQASTSSSTSLVASAPLLTPPGLGTPPLLYYSPSDIPLSTINSHEEQGHADNINDKNDADWSFCSRESHDTEPVSSSVPASTAVFAPGSGSGSATTTGSGSAPEITRTISKPRALPLPPINRPLPPIPTVTIAPATEPDSDNEDEVIITAVTVLGDQQSSSKRRASSRPARLKNLLRRGTPDEELTSSSSSSDDSCAIVSPPESPTVSTSPLHRLFAPRARTRSTSSGAASVVSLPLFRTSHGSAAVPQLPPLSGLSYQAQPMKSSSSGPIKPSAINIHNRRINQSSSRLSLAAVKTSVLSPLSPTFQLRFPRSATTTRCMVPQSSLPLDKPWKQQQQQQQQQQQLLLSPTNPMPTPMESQHSASSIFSYYAGHRDDLDENLFDQEEEEEDDNSYSETSSPQELHGGHQDHHLLLPHNSNKLNTTPVTALFSPTTTKRRSISNPLPLKTLSPAKALTVITGRYGIIRHTTHGPPSACAFEETDVWAQYYLARDEAGELDYWDDYEDGSVARVLGNVVYI</sequence>
<feature type="compositionally biased region" description="Basic residues" evidence="1">
    <location>
        <begin position="1009"/>
        <end position="1024"/>
    </location>
</feature>
<proteinExistence type="predicted"/>
<dbReference type="RefSeq" id="XP_031850770.1">
    <property type="nucleotide sequence ID" value="XM_031994879.1"/>
</dbReference>
<feature type="compositionally biased region" description="Basic and acidic residues" evidence="1">
    <location>
        <begin position="423"/>
        <end position="434"/>
    </location>
</feature>
<feature type="region of interest" description="Disordered" evidence="1">
    <location>
        <begin position="713"/>
        <end position="733"/>
    </location>
</feature>
<evidence type="ECO:0000313" key="3">
    <source>
        <dbReference type="Proteomes" id="UP000398389"/>
    </source>
</evidence>
<dbReference type="EMBL" id="CABVLU010000001">
    <property type="protein sequence ID" value="VVT43806.1"/>
    <property type="molecule type" value="Genomic_DNA"/>
</dbReference>
<feature type="region of interest" description="Disordered" evidence="1">
    <location>
        <begin position="395"/>
        <end position="455"/>
    </location>
</feature>
<feature type="region of interest" description="Disordered" evidence="1">
    <location>
        <begin position="1170"/>
        <end position="1211"/>
    </location>
</feature>